<dbReference type="PANTHER" id="PTHR11085:SF9">
    <property type="entry name" value="NAD-DEPENDENT PROTEIN DEACETYLASE SIRTUIN-1"/>
    <property type="match status" value="1"/>
</dbReference>
<feature type="binding site" evidence="9">
    <location>
        <position position="263"/>
    </location>
    <ligand>
        <name>Zn(2+)</name>
        <dbReference type="ChEBI" id="CHEBI:29105"/>
    </ligand>
</feature>
<evidence type="ECO:0000313" key="12">
    <source>
        <dbReference type="EMBL" id="THH09908.1"/>
    </source>
</evidence>
<evidence type="ECO:0000256" key="7">
    <source>
        <dbReference type="ARBA" id="ARBA00023027"/>
    </source>
</evidence>
<evidence type="ECO:0000256" key="1">
    <source>
        <dbReference type="ARBA" id="ARBA00001947"/>
    </source>
</evidence>
<feature type="active site" description="Proton acceptor" evidence="9">
    <location>
        <position position="255"/>
    </location>
</feature>
<dbReference type="GO" id="GO:0046872">
    <property type="term" value="F:metal ion binding"/>
    <property type="evidence" value="ECO:0007669"/>
    <property type="project" value="UniProtKB-KW"/>
</dbReference>
<feature type="binding site" evidence="9">
    <location>
        <position position="266"/>
    </location>
    <ligand>
        <name>Zn(2+)</name>
        <dbReference type="ChEBI" id="CHEBI:29105"/>
    </ligand>
</feature>
<comment type="cofactor">
    <cofactor evidence="1">
        <name>Zn(2+)</name>
        <dbReference type="ChEBI" id="CHEBI:29105"/>
    </cofactor>
</comment>
<keyword evidence="4" id="KW-0808">Transferase</keyword>
<dbReference type="AlphaFoldDB" id="A0A4S4LFG0"/>
<dbReference type="GO" id="GO:0070403">
    <property type="term" value="F:NAD+ binding"/>
    <property type="evidence" value="ECO:0007669"/>
    <property type="project" value="InterPro"/>
</dbReference>
<dbReference type="PANTHER" id="PTHR11085">
    <property type="entry name" value="NAD-DEPENDENT PROTEIN DEACYLASE SIRTUIN-5, MITOCHONDRIAL-RELATED"/>
    <property type="match status" value="1"/>
</dbReference>
<keyword evidence="7" id="KW-0520">NAD</keyword>
<keyword evidence="8" id="KW-0496">Mitochondrion</keyword>
<dbReference type="GO" id="GO:0005739">
    <property type="term" value="C:mitochondrion"/>
    <property type="evidence" value="ECO:0007669"/>
    <property type="project" value="UniProtKB-SubCell"/>
</dbReference>
<dbReference type="InterPro" id="IPR026591">
    <property type="entry name" value="Sirtuin_cat_small_dom_sf"/>
</dbReference>
<dbReference type="InterPro" id="IPR029035">
    <property type="entry name" value="DHS-like_NAD/FAD-binding_dom"/>
</dbReference>
<dbReference type="GO" id="GO:0046970">
    <property type="term" value="F:histone H4K16 deacetylase activity, NAD-dependent"/>
    <property type="evidence" value="ECO:0007669"/>
    <property type="project" value="TreeGrafter"/>
</dbReference>
<evidence type="ECO:0000256" key="6">
    <source>
        <dbReference type="ARBA" id="ARBA00022833"/>
    </source>
</evidence>
<evidence type="ECO:0000256" key="5">
    <source>
        <dbReference type="ARBA" id="ARBA00022723"/>
    </source>
</evidence>
<comment type="subcellular location">
    <subcellularLocation>
        <location evidence="2">Mitochondrion</location>
    </subcellularLocation>
</comment>
<reference evidence="12 13" key="1">
    <citation type="submission" date="2019-02" db="EMBL/GenBank/DDBJ databases">
        <title>Genome sequencing of the rare red list fungi Phellinidium pouzarii.</title>
        <authorList>
            <person name="Buettner E."/>
            <person name="Kellner H."/>
        </authorList>
    </citation>
    <scope>NUCLEOTIDE SEQUENCE [LARGE SCALE GENOMIC DNA]</scope>
    <source>
        <strain evidence="12 13">DSM 108285</strain>
    </source>
</reference>
<dbReference type="EMBL" id="SGPK01000049">
    <property type="protein sequence ID" value="THH09908.1"/>
    <property type="molecule type" value="Genomic_DNA"/>
</dbReference>
<evidence type="ECO:0000256" key="9">
    <source>
        <dbReference type="PROSITE-ProRule" id="PRU00236"/>
    </source>
</evidence>
<keyword evidence="13" id="KW-1185">Reference proteome</keyword>
<feature type="compositionally biased region" description="Acidic residues" evidence="10">
    <location>
        <begin position="475"/>
        <end position="484"/>
    </location>
</feature>
<dbReference type="GO" id="GO:0005634">
    <property type="term" value="C:nucleus"/>
    <property type="evidence" value="ECO:0007669"/>
    <property type="project" value="TreeGrafter"/>
</dbReference>
<evidence type="ECO:0000256" key="8">
    <source>
        <dbReference type="ARBA" id="ARBA00023128"/>
    </source>
</evidence>
<evidence type="ECO:0000256" key="2">
    <source>
        <dbReference type="ARBA" id="ARBA00004173"/>
    </source>
</evidence>
<evidence type="ECO:0000313" key="13">
    <source>
        <dbReference type="Proteomes" id="UP000308199"/>
    </source>
</evidence>
<feature type="region of interest" description="Disordered" evidence="10">
    <location>
        <begin position="301"/>
        <end position="331"/>
    </location>
</feature>
<comment type="caution">
    <text evidence="12">The sequence shown here is derived from an EMBL/GenBank/DDBJ whole genome shotgun (WGS) entry which is preliminary data.</text>
</comment>
<feature type="domain" description="Deacetylase sirtuin-type" evidence="11">
    <location>
        <begin position="145"/>
        <end position="421"/>
    </location>
</feature>
<accession>A0A4S4LFG0</accession>
<dbReference type="PROSITE" id="PS50305">
    <property type="entry name" value="SIRTUIN"/>
    <property type="match status" value="1"/>
</dbReference>
<feature type="compositionally biased region" description="Basic residues" evidence="10">
    <location>
        <begin position="301"/>
        <end position="311"/>
    </location>
</feature>
<organism evidence="12 13">
    <name type="scientific">Phellinidium pouzarii</name>
    <dbReference type="NCBI Taxonomy" id="167371"/>
    <lineage>
        <taxon>Eukaryota</taxon>
        <taxon>Fungi</taxon>
        <taxon>Dikarya</taxon>
        <taxon>Basidiomycota</taxon>
        <taxon>Agaricomycotina</taxon>
        <taxon>Agaricomycetes</taxon>
        <taxon>Hymenochaetales</taxon>
        <taxon>Hymenochaetaceae</taxon>
        <taxon>Phellinidium</taxon>
    </lineage>
</organism>
<feature type="region of interest" description="Disordered" evidence="10">
    <location>
        <begin position="472"/>
        <end position="497"/>
    </location>
</feature>
<evidence type="ECO:0000256" key="4">
    <source>
        <dbReference type="ARBA" id="ARBA00022679"/>
    </source>
</evidence>
<evidence type="ECO:0000256" key="10">
    <source>
        <dbReference type="SAM" id="MobiDB-lite"/>
    </source>
</evidence>
<dbReference type="Gene3D" id="3.30.1600.10">
    <property type="entry name" value="SIR2/SIRT2 'Small Domain"/>
    <property type="match status" value="1"/>
</dbReference>
<name>A0A4S4LFG0_9AGAM</name>
<gene>
    <name evidence="12" type="ORF">EW145_g1697</name>
</gene>
<keyword evidence="6 9" id="KW-0862">Zinc</keyword>
<dbReference type="OrthoDB" id="420264at2759"/>
<dbReference type="Gene3D" id="3.40.50.1220">
    <property type="entry name" value="TPP-binding domain"/>
    <property type="match status" value="1"/>
</dbReference>
<dbReference type="InterPro" id="IPR003000">
    <property type="entry name" value="Sirtuin"/>
</dbReference>
<dbReference type="Proteomes" id="UP000308199">
    <property type="component" value="Unassembled WGS sequence"/>
</dbReference>
<evidence type="ECO:0000256" key="3">
    <source>
        <dbReference type="ARBA" id="ARBA00006924"/>
    </source>
</evidence>
<feature type="binding site" evidence="9">
    <location>
        <position position="287"/>
    </location>
    <ligand>
        <name>Zn(2+)</name>
        <dbReference type="ChEBI" id="CHEBI:29105"/>
    </ligand>
</feature>
<dbReference type="SUPFAM" id="SSF52467">
    <property type="entry name" value="DHS-like NAD/FAD-binding domain"/>
    <property type="match status" value="1"/>
</dbReference>
<dbReference type="Pfam" id="PF02146">
    <property type="entry name" value="SIR2"/>
    <property type="match status" value="2"/>
</dbReference>
<comment type="similarity">
    <text evidence="3">Belongs to the sirtuin family. Class I subfamily.</text>
</comment>
<sequence length="497" mass="55981">MSAVTVTPAPLPVGGSAAGAVSMLSDDVKTKLLITEDNFDLAVDVDSEIEDSLGADFWESDHNDTDFDPDYVQPLDRDYVDDPEEFKAYLERARSAWTEKELHHMKSFLKSKGMEAWLKEYVITRREPVEKLLFAFGVLLSKERRNLDDFDLLPLLKAALIRRFLIFSLHRAGISVSCGIPDFRSRNGLYSQLFSSGLYDLDDPQQMFDINYFKNNPAVFYSFAQLTLGSVTKNYTQNIDTLETKAGIKNVLQCHGSFATASCINCRSRVPGDEIKNDLLAQRIPLCKFCNTAQLDVVKPKRTRKKKKKKRNDGWESEEPEEPASPLPPGIMKPDITFFGEKLSNEFDRKIFEDIKSVDLLLIIGTSLKVRPVSEILTHIPHHVPVVVINKTPLVHIKADCQLLGDADVIIEYLADKLGWDISPASSPKQSRKRSRTERREIGTTGVIMFDGAEGGRFVADLLAKKPPFEWDWTTSDEDADSESEEPKQSVKRAKAS</sequence>
<proteinExistence type="inferred from homology"/>
<feature type="binding site" evidence="9">
    <location>
        <position position="290"/>
    </location>
    <ligand>
        <name>Zn(2+)</name>
        <dbReference type="ChEBI" id="CHEBI:29105"/>
    </ligand>
</feature>
<protein>
    <recommendedName>
        <fullName evidence="11">Deacetylase sirtuin-type domain-containing protein</fullName>
    </recommendedName>
</protein>
<dbReference type="InterPro" id="IPR026590">
    <property type="entry name" value="Ssirtuin_cat_dom"/>
</dbReference>
<dbReference type="InterPro" id="IPR050134">
    <property type="entry name" value="NAD-dep_sirtuin_deacylases"/>
</dbReference>
<evidence type="ECO:0000259" key="11">
    <source>
        <dbReference type="PROSITE" id="PS50305"/>
    </source>
</evidence>
<keyword evidence="5 9" id="KW-0479">Metal-binding</keyword>